<dbReference type="EMBL" id="BGPR01044147">
    <property type="protein sequence ID" value="GBO20858.1"/>
    <property type="molecule type" value="Genomic_DNA"/>
</dbReference>
<dbReference type="OrthoDB" id="6437085at2759"/>
<dbReference type="PANTHER" id="PTHR47331:SF1">
    <property type="entry name" value="GAG-LIKE PROTEIN"/>
    <property type="match status" value="1"/>
</dbReference>
<evidence type="ECO:0000313" key="2">
    <source>
        <dbReference type="EMBL" id="GBO20858.1"/>
    </source>
</evidence>
<dbReference type="Pfam" id="PF05380">
    <property type="entry name" value="Peptidase_A17"/>
    <property type="match status" value="2"/>
</dbReference>
<protein>
    <submittedName>
        <fullName evidence="2">Uncharacterized protein</fullName>
    </submittedName>
</protein>
<dbReference type="Proteomes" id="UP000499080">
    <property type="component" value="Unassembled WGS sequence"/>
</dbReference>
<keyword evidence="1" id="KW-0175">Coiled coil</keyword>
<feature type="coiled-coil region" evidence="1">
    <location>
        <begin position="46"/>
        <end position="93"/>
    </location>
</feature>
<organism evidence="2 3">
    <name type="scientific">Araneus ventricosus</name>
    <name type="common">Orbweaver spider</name>
    <name type="synonym">Epeira ventricosa</name>
    <dbReference type="NCBI Taxonomy" id="182803"/>
    <lineage>
        <taxon>Eukaryota</taxon>
        <taxon>Metazoa</taxon>
        <taxon>Ecdysozoa</taxon>
        <taxon>Arthropoda</taxon>
        <taxon>Chelicerata</taxon>
        <taxon>Arachnida</taxon>
        <taxon>Araneae</taxon>
        <taxon>Araneomorphae</taxon>
        <taxon>Entelegynae</taxon>
        <taxon>Araneoidea</taxon>
        <taxon>Araneidae</taxon>
        <taxon>Araneus</taxon>
    </lineage>
</organism>
<comment type="caution">
    <text evidence="2">The sequence shown here is derived from an EMBL/GenBank/DDBJ whole genome shotgun (WGS) entry which is preliminary data.</text>
</comment>
<reference evidence="2 3" key="1">
    <citation type="journal article" date="2019" name="Sci. Rep.">
        <title>Orb-weaving spider Araneus ventricosus genome elucidates the spidroin gene catalogue.</title>
        <authorList>
            <person name="Kono N."/>
            <person name="Nakamura H."/>
            <person name="Ohtoshi R."/>
            <person name="Moran D.A.P."/>
            <person name="Shinohara A."/>
            <person name="Yoshida Y."/>
            <person name="Fujiwara M."/>
            <person name="Mori M."/>
            <person name="Tomita M."/>
            <person name="Arakawa K."/>
        </authorList>
    </citation>
    <scope>NUCLEOTIDE SEQUENCE [LARGE SCALE GENOMIC DNA]</scope>
</reference>
<dbReference type="GO" id="GO:0071897">
    <property type="term" value="P:DNA biosynthetic process"/>
    <property type="evidence" value="ECO:0007669"/>
    <property type="project" value="UniProtKB-ARBA"/>
</dbReference>
<dbReference type="InterPro" id="IPR043502">
    <property type="entry name" value="DNA/RNA_pol_sf"/>
</dbReference>
<dbReference type="PANTHER" id="PTHR47331">
    <property type="entry name" value="PHD-TYPE DOMAIN-CONTAINING PROTEIN"/>
    <property type="match status" value="1"/>
</dbReference>
<dbReference type="SUPFAM" id="SSF56672">
    <property type="entry name" value="DNA/RNA polymerases"/>
    <property type="match status" value="1"/>
</dbReference>
<keyword evidence="3" id="KW-1185">Reference proteome</keyword>
<accession>A0A4Y2V8G4</accession>
<proteinExistence type="predicted"/>
<gene>
    <name evidence="2" type="ORF">AVEN_172060_1</name>
</gene>
<sequence>MSVKLNLKKDELIAIAEEMGLRVPDKAKVVDLKALIESSDVYRDDIELVRNLIDNILEEKREKSERDKRECEIELEKIRLAQIEKQLEIANATRDLANTSQATEIVEPGSLTDNLESLIKSVKTLTIPVPVRSESFNLFFHSLEKALQNKSVPNELKAEILLNILGEKVNNLLAYVSQEDLGDYEKIKQLVLKEFEPTPQECLNNFKKARRLPSETYVQFASRLCASFDYYCQLRKVTDFRSLCDLIVSDKIFETLDRELMTHIAVKQGESFFKPQQLGRECDVYLSSRGRSTKELINRNAVSEAKRVVGNKWPTSNWRADRSISKIFVSETKNINCILCKRASHSLSAYSQFRRLSVWDRAEVVKRNNLCFRCFSPHKLNECRSVKNCFYLKPHHRMIHFPRENSGNPASNLKLDAPAFVPKQSEETAEVNSQSQFVATGIEKGKPKNVLLSTICVLVKNKFSQWVEVRCLLDVGSQSCLCTRACAEKLQLKMEKVNTVVSCVNDASMIVKNCVKTSVANRDKSFKRELLMLVVNKITDFIPNKVINVDVDVSEFVSLADHSFNVPDKIYMLLGAEIFYELLRPVQIYAQNSQLLLQNTVFGYVVSGSVDQVAENRVHRGLILDDDLNKTLKQFWEIESVDVECTGNTEASLCEDHFVRTHKRNKEGRYVVSMTLSRDPSCLGNSKDMAVRQLNSLWKRLSRDSEYLSLYTDFLREYEDLGHLERVVESSEPPTQYYISHHGVLRPDKLTTKLRVVFNASSPTTTGISLNDILMKGDVIEDLFQTISRFRRHKFAFTTDIQKMYRQILMELDQQDVQCIVWKTGPNAEVSAYRLKTVTYGMSNVPFLAIRTLQQLAEDEKSRFPLASEVLLHDTYMNDIVSGAPDIETAHRLQSELRDVLKSCGMTLHKWSSNSPELLNSSLSTDVEHSFSVDTDLFVKTLGISWKPFQDRFVFRVSISIKPSYTKCEVLSVIARLYDTLSFLGPVLTRTKVLLQRLWQQRLDWDDVLPNPIADEWKEFVTTMKCIEKCFYQNNSAKVTILASKSRAAPIRVISIPRLELCACVLLAQLVQKIRSSLRLEISNIVLHADSNIALAWLNTPANHLKTFIANRVSKVQRLTENCCWTHVPSHLNPADLVSRGKSPRDLPELKLWWNGPSFLERGELSSGPGPPLMNESEYSCEFKTGVVPEMPMSSVCASTNSDLSLLSDLLCMSNSYLKILRIFSYVLRFVNVKKSNVIVSGPLCASELDQAENRLIRMVQGRFFQLRFGTSSARRVSCQGLDWILEFIGTRAIFGYTAPNVW</sequence>
<evidence type="ECO:0000256" key="1">
    <source>
        <dbReference type="SAM" id="Coils"/>
    </source>
</evidence>
<name>A0A4Y2V8G4_ARAVE</name>
<evidence type="ECO:0000313" key="3">
    <source>
        <dbReference type="Proteomes" id="UP000499080"/>
    </source>
</evidence>
<dbReference type="InterPro" id="IPR008042">
    <property type="entry name" value="Retrotrans_Pao"/>
</dbReference>